<dbReference type="RefSeq" id="WP_200687560.1">
    <property type="nucleotide sequence ID" value="NZ_JAEPRQ010000005.1"/>
</dbReference>
<organism evidence="2 3">
    <name type="scientific">Paracoccus caeni</name>
    <dbReference type="NCBI Taxonomy" id="657651"/>
    <lineage>
        <taxon>Bacteria</taxon>
        <taxon>Pseudomonadati</taxon>
        <taxon>Pseudomonadota</taxon>
        <taxon>Alphaproteobacteria</taxon>
        <taxon>Rhodobacterales</taxon>
        <taxon>Paracoccaceae</taxon>
        <taxon>Paracoccus</taxon>
    </lineage>
</organism>
<evidence type="ECO:0000259" key="1">
    <source>
        <dbReference type="PROSITE" id="PS51186"/>
    </source>
</evidence>
<comment type="caution">
    <text evidence="2">The sequence shown here is derived from an EMBL/GenBank/DDBJ whole genome shotgun (WGS) entry which is preliminary data.</text>
</comment>
<feature type="domain" description="N-acetyltransferase" evidence="1">
    <location>
        <begin position="1"/>
        <end position="161"/>
    </location>
</feature>
<sequence length="179" mass="19425">MITWRLGPDRAGEWRDIRLAALRDAPEAFDATLAEWQNRPLEDFAARLAAVPTFVAGDRVGHAFAVASWQAGLDSRDPQRGWLLSVYSRPEARGGGYADAVIAAVIADAAANGATSMGLNVVAGNLHAQRLYLRLGFLPTERQGITNSRGVPEVEMILPRLEPAAVTDTRIGHRDVSRQ</sequence>
<dbReference type="InterPro" id="IPR016181">
    <property type="entry name" value="Acyl_CoA_acyltransferase"/>
</dbReference>
<protein>
    <submittedName>
        <fullName evidence="2">GNAT family N-acetyltransferase</fullName>
    </submittedName>
</protein>
<dbReference type="AlphaFoldDB" id="A0A934W170"/>
<dbReference type="GO" id="GO:0016747">
    <property type="term" value="F:acyltransferase activity, transferring groups other than amino-acyl groups"/>
    <property type="evidence" value="ECO:0007669"/>
    <property type="project" value="InterPro"/>
</dbReference>
<accession>A0A934W170</accession>
<dbReference type="PROSITE" id="PS51186">
    <property type="entry name" value="GNAT"/>
    <property type="match status" value="1"/>
</dbReference>
<dbReference type="Proteomes" id="UP000640485">
    <property type="component" value="Unassembled WGS sequence"/>
</dbReference>
<keyword evidence="3" id="KW-1185">Reference proteome</keyword>
<dbReference type="Gene3D" id="3.40.630.30">
    <property type="match status" value="1"/>
</dbReference>
<gene>
    <name evidence="2" type="ORF">JJJ17_14295</name>
</gene>
<dbReference type="Pfam" id="PF00583">
    <property type="entry name" value="Acetyltransf_1"/>
    <property type="match status" value="1"/>
</dbReference>
<name>A0A934W170_9RHOB</name>
<dbReference type="InterPro" id="IPR000182">
    <property type="entry name" value="GNAT_dom"/>
</dbReference>
<dbReference type="EMBL" id="JAEPRQ010000005">
    <property type="protein sequence ID" value="MBK4217098.1"/>
    <property type="molecule type" value="Genomic_DNA"/>
</dbReference>
<dbReference type="SUPFAM" id="SSF55729">
    <property type="entry name" value="Acyl-CoA N-acyltransferases (Nat)"/>
    <property type="match status" value="1"/>
</dbReference>
<proteinExistence type="predicted"/>
<reference evidence="2" key="1">
    <citation type="submission" date="2021-01" db="EMBL/GenBank/DDBJ databases">
        <title>Paracoccus amoyensis sp. nov., isolated from the surface seawater along the coast of Xiamen Island, China.</title>
        <authorList>
            <person name="Lyu L."/>
        </authorList>
    </citation>
    <scope>NUCLEOTIDE SEQUENCE</scope>
    <source>
        <strain evidence="2">MJ17</strain>
    </source>
</reference>
<evidence type="ECO:0000313" key="2">
    <source>
        <dbReference type="EMBL" id="MBK4217098.1"/>
    </source>
</evidence>
<evidence type="ECO:0000313" key="3">
    <source>
        <dbReference type="Proteomes" id="UP000640485"/>
    </source>
</evidence>